<reference evidence="1 2" key="1">
    <citation type="submission" date="2019-05" db="EMBL/GenBank/DDBJ databases">
        <title>Streptomyces marianii sp. nov., a novel marine actinomycete from southern coast of India.</title>
        <authorList>
            <person name="Iniyan A.M."/>
            <person name="Wink J."/>
            <person name="Ramprasad E."/>
            <person name="Ramana C.V."/>
            <person name="Bunk B."/>
            <person name="Sproer C."/>
            <person name="Joseph F.-J.R.S."/>
            <person name="Vincent S.G.P."/>
        </authorList>
    </citation>
    <scope>NUCLEOTIDE SEQUENCE [LARGE SCALE GENOMIC DNA]</scope>
    <source>
        <strain evidence="1 2">ICN19</strain>
    </source>
</reference>
<keyword evidence="2" id="KW-1185">Reference proteome</keyword>
<dbReference type="Proteomes" id="UP000305921">
    <property type="component" value="Unassembled WGS sequence"/>
</dbReference>
<protein>
    <submittedName>
        <fullName evidence="1">Uncharacterized protein</fullName>
    </submittedName>
</protein>
<proteinExistence type="predicted"/>
<dbReference type="OrthoDB" id="4336306at2"/>
<sequence>MAGPGPGVKRDELAVAVGVWQRMSEQLADERATAGSPVVQVAGRAVWLVPDRASGVDESALPADYQRILSAVRQAGGPVECHACS</sequence>
<organism evidence="1 2">
    <name type="scientific">Streptomyces marianii</name>
    <dbReference type="NCBI Taxonomy" id="1817406"/>
    <lineage>
        <taxon>Bacteria</taxon>
        <taxon>Bacillati</taxon>
        <taxon>Actinomycetota</taxon>
        <taxon>Actinomycetes</taxon>
        <taxon>Kitasatosporales</taxon>
        <taxon>Streptomycetaceae</taxon>
        <taxon>Streptomyces</taxon>
    </lineage>
</organism>
<evidence type="ECO:0000313" key="2">
    <source>
        <dbReference type="Proteomes" id="UP000305921"/>
    </source>
</evidence>
<dbReference type="EMBL" id="VAWE01000001">
    <property type="protein sequence ID" value="TLQ47834.1"/>
    <property type="molecule type" value="Genomic_DNA"/>
</dbReference>
<evidence type="ECO:0000313" key="1">
    <source>
        <dbReference type="EMBL" id="TLQ47834.1"/>
    </source>
</evidence>
<gene>
    <name evidence="1" type="ORF">FEF34_37350</name>
</gene>
<dbReference type="AlphaFoldDB" id="A0A5R9EJJ5"/>
<name>A0A5R9EJJ5_9ACTN</name>
<accession>A0A5R9EJJ5</accession>
<comment type="caution">
    <text evidence="1">The sequence shown here is derived from an EMBL/GenBank/DDBJ whole genome shotgun (WGS) entry which is preliminary data.</text>
</comment>